<sequence>MYVRDAKNRDEVWLLDTLEELGFDDGAFRSRDYVVALDEESNQKAGFGRIRVHKGDDPFCEITCVGVPTRWRNQGVGAHVVERLVDRARIEGFDTVYAFSSAHRYCRQFGFEPVESSSLPEGIREHLERVREDDDGAIAVRLGDFMMPPRLRERFKTATPKASGEPREPELTAEDFGYDESAKTKYSTNLRR</sequence>
<dbReference type="EMBL" id="JBHTAA010000005">
    <property type="protein sequence ID" value="MFC7203507.1"/>
    <property type="molecule type" value="Genomic_DNA"/>
</dbReference>
<feature type="domain" description="N-acetyltransferase" evidence="2">
    <location>
        <begin position="1"/>
        <end position="134"/>
    </location>
</feature>
<dbReference type="AlphaFoldDB" id="A0ABD5ZE68"/>
<dbReference type="SUPFAM" id="SSF55729">
    <property type="entry name" value="Acyl-CoA N-acyltransferases (Nat)"/>
    <property type="match status" value="1"/>
</dbReference>
<name>A0ABD5ZE68_9EURY</name>
<evidence type="ECO:0000313" key="4">
    <source>
        <dbReference type="Proteomes" id="UP001596481"/>
    </source>
</evidence>
<reference evidence="3 4" key="1">
    <citation type="journal article" date="2019" name="Int. J. Syst. Evol. Microbiol.">
        <title>The Global Catalogue of Microorganisms (GCM) 10K type strain sequencing project: providing services to taxonomists for standard genome sequencing and annotation.</title>
        <authorList>
            <consortium name="The Broad Institute Genomics Platform"/>
            <consortium name="The Broad Institute Genome Sequencing Center for Infectious Disease"/>
            <person name="Wu L."/>
            <person name="Ma J."/>
        </authorList>
    </citation>
    <scope>NUCLEOTIDE SEQUENCE [LARGE SCALE GENOMIC DNA]</scope>
    <source>
        <strain evidence="3 4">DSM 29988</strain>
    </source>
</reference>
<dbReference type="Proteomes" id="UP001596481">
    <property type="component" value="Unassembled WGS sequence"/>
</dbReference>
<proteinExistence type="predicted"/>
<dbReference type="EC" id="2.3.-.-" evidence="3"/>
<gene>
    <name evidence="3" type="ORF">ACFQJC_08280</name>
</gene>
<protein>
    <submittedName>
        <fullName evidence="3">GNAT family N-acetyltransferase</fullName>
        <ecNumber evidence="3">2.3.-.-</ecNumber>
    </submittedName>
</protein>
<accession>A0ABD5ZE68</accession>
<feature type="region of interest" description="Disordered" evidence="1">
    <location>
        <begin position="153"/>
        <end position="192"/>
    </location>
</feature>
<dbReference type="PROSITE" id="PS51186">
    <property type="entry name" value="GNAT"/>
    <property type="match status" value="1"/>
</dbReference>
<dbReference type="Gene3D" id="3.40.630.30">
    <property type="match status" value="1"/>
</dbReference>
<dbReference type="GO" id="GO:0016746">
    <property type="term" value="F:acyltransferase activity"/>
    <property type="evidence" value="ECO:0007669"/>
    <property type="project" value="UniProtKB-KW"/>
</dbReference>
<evidence type="ECO:0000256" key="1">
    <source>
        <dbReference type="SAM" id="MobiDB-lite"/>
    </source>
</evidence>
<comment type="caution">
    <text evidence="3">The sequence shown here is derived from an EMBL/GenBank/DDBJ whole genome shotgun (WGS) entry which is preliminary data.</text>
</comment>
<dbReference type="Pfam" id="PF00583">
    <property type="entry name" value="Acetyltransf_1"/>
    <property type="match status" value="1"/>
</dbReference>
<dbReference type="InterPro" id="IPR016181">
    <property type="entry name" value="Acyl_CoA_acyltransferase"/>
</dbReference>
<dbReference type="RefSeq" id="WP_390222846.1">
    <property type="nucleotide sequence ID" value="NZ_JBHTAA010000005.1"/>
</dbReference>
<dbReference type="InterPro" id="IPR000182">
    <property type="entry name" value="GNAT_dom"/>
</dbReference>
<evidence type="ECO:0000259" key="2">
    <source>
        <dbReference type="PROSITE" id="PS51186"/>
    </source>
</evidence>
<dbReference type="CDD" id="cd04301">
    <property type="entry name" value="NAT_SF"/>
    <property type="match status" value="1"/>
</dbReference>
<organism evidence="3 4">
    <name type="scientific">Haloferax namakaokahaiae</name>
    <dbReference type="NCBI Taxonomy" id="1748331"/>
    <lineage>
        <taxon>Archaea</taxon>
        <taxon>Methanobacteriati</taxon>
        <taxon>Methanobacteriota</taxon>
        <taxon>Stenosarchaea group</taxon>
        <taxon>Halobacteria</taxon>
        <taxon>Halobacteriales</taxon>
        <taxon>Haloferacaceae</taxon>
        <taxon>Haloferax</taxon>
    </lineage>
</organism>
<keyword evidence="4" id="KW-1185">Reference proteome</keyword>
<keyword evidence="3" id="KW-0012">Acyltransferase</keyword>
<keyword evidence="3" id="KW-0808">Transferase</keyword>
<evidence type="ECO:0000313" key="3">
    <source>
        <dbReference type="EMBL" id="MFC7203507.1"/>
    </source>
</evidence>